<dbReference type="AlphaFoldDB" id="A0A926D961"/>
<dbReference type="PANTHER" id="PTHR43730">
    <property type="entry name" value="BETA-MANNOSIDASE"/>
    <property type="match status" value="1"/>
</dbReference>
<dbReference type="Pfam" id="PF22666">
    <property type="entry name" value="Glyco_hydro_2_N2"/>
    <property type="match status" value="1"/>
</dbReference>
<dbReference type="Gene3D" id="2.60.40.10">
    <property type="entry name" value="Immunoglobulins"/>
    <property type="match status" value="2"/>
</dbReference>
<dbReference type="InterPro" id="IPR054593">
    <property type="entry name" value="Beta-mannosidase-like_N2"/>
</dbReference>
<dbReference type="SUPFAM" id="SSF49303">
    <property type="entry name" value="beta-Galactosidase/glucuronidase domain"/>
    <property type="match status" value="2"/>
</dbReference>
<dbReference type="GO" id="GO:0004567">
    <property type="term" value="F:beta-mannosidase activity"/>
    <property type="evidence" value="ECO:0007669"/>
    <property type="project" value="UniProtKB-EC"/>
</dbReference>
<sequence>MVTVSLDGTWELTFSKHGIPEEKWGRWIEAQVPGDVHLDLMRAGIIPEPLIEDNTQKMEWIEEKDWWYRKTFYIGSNFRQKRTELIFEGIDLTADIWLNGKRLGSTNNMFREFRFDVTECLEEGYNTVEVRLNVGLAEAEDKPTEKFEQCWNTWDVRRFWMRKATQSFFWDITPRLHTCGLWRGVRIEAYEEAVIRDVYLSHTSIDDTADVKVSVELEGFQNEADLFVSVELMDASTYKTTCIPIPKLEKGLHTVELTLHLDSVTFWWPNGVGDPHLYQVKVLLYKGQNNIEISSKSLRYGIRKIEVEQKKLNDRESTFTFLVNGKRVYAKGGDWVPEDAIYGRITPEVTYNLVKLAHDGNYNMLRVWGGGIYPSDAFFDACDELGILVWQDFMFACGYYPDFDSTFYSEVEQEVAYIIRKYRNHPSVGLWCGNNENMQMFDEMKIQHGDTEQHYGLKIYDEIIPNALKQLDPNNFYWPSSPFGGEYANTSECGDQHVWDYSMAWLSNGTKQLDIWDFSQENHKFVSEFGIETPPNLSSASRYMGRLPIDMSSHEWYHHMCFYAIGLIQNLLLKYYKDQEVTDLKEYTIAGQMIQAEAIKDILDTLRSRMYVCSGTLYWQYNESWGHTGYAPLDYYGIPKASYYYMKRAFAPVNAVFGDRWGQITLYNDTIRTIPVSVTFGIQTFSGKILWSKTETCILEGSSPISIGKLPERESFNTKETFAFVEVFEGKKLLARNRKFLAAFKELKIPKEAVKTKIYRVSDCDWTIELTADYFTWDVTIMPEDFFTVSDNAFDLWPGEKKHVYVHTKDPVKQFHPEILSINHYIGGMAHE</sequence>
<evidence type="ECO:0000256" key="2">
    <source>
        <dbReference type="ARBA" id="ARBA00007401"/>
    </source>
</evidence>
<keyword evidence="11" id="KW-1185">Reference proteome</keyword>
<evidence type="ECO:0000256" key="3">
    <source>
        <dbReference type="ARBA" id="ARBA00012754"/>
    </source>
</evidence>
<dbReference type="Gene3D" id="2.60.120.260">
    <property type="entry name" value="Galactose-binding domain-like"/>
    <property type="match status" value="1"/>
</dbReference>
<comment type="catalytic activity">
    <reaction evidence="1">
        <text>Hydrolysis of terminal, non-reducing beta-D-mannose residues in beta-D-mannosides.</text>
        <dbReference type="EC" id="3.2.1.25"/>
    </reaction>
</comment>
<keyword evidence="4" id="KW-0378">Hydrolase</keyword>
<evidence type="ECO:0000256" key="6">
    <source>
        <dbReference type="ARBA" id="ARBA00023295"/>
    </source>
</evidence>
<dbReference type="SUPFAM" id="SSF51445">
    <property type="entry name" value="(Trans)glycosidases"/>
    <property type="match status" value="1"/>
</dbReference>
<dbReference type="GO" id="GO:0006516">
    <property type="term" value="P:glycoprotein catabolic process"/>
    <property type="evidence" value="ECO:0007669"/>
    <property type="project" value="TreeGrafter"/>
</dbReference>
<protein>
    <recommendedName>
        <fullName evidence="3">beta-mannosidase</fullName>
        <ecNumber evidence="3">3.2.1.25</ecNumber>
    </recommendedName>
</protein>
<dbReference type="InterPro" id="IPR006102">
    <property type="entry name" value="Ig-like_GH2"/>
</dbReference>
<keyword evidence="5" id="KW-0325">Glycoprotein</keyword>
<evidence type="ECO:0000256" key="4">
    <source>
        <dbReference type="ARBA" id="ARBA00022801"/>
    </source>
</evidence>
<dbReference type="EC" id="3.2.1.25" evidence="3"/>
<comment type="similarity">
    <text evidence="2">Belongs to the glycosyl hydrolase 2 family.</text>
</comment>
<dbReference type="InterPro" id="IPR008979">
    <property type="entry name" value="Galactose-bd-like_sf"/>
</dbReference>
<evidence type="ECO:0000259" key="7">
    <source>
        <dbReference type="Pfam" id="PF00703"/>
    </source>
</evidence>
<dbReference type="Pfam" id="PF17753">
    <property type="entry name" value="Ig_mannosidase"/>
    <property type="match status" value="1"/>
</dbReference>
<dbReference type="RefSeq" id="WP_249319200.1">
    <property type="nucleotide sequence ID" value="NZ_JACRSN010000007.1"/>
</dbReference>
<dbReference type="PANTHER" id="PTHR43730:SF1">
    <property type="entry name" value="BETA-MANNOSIDASE"/>
    <property type="match status" value="1"/>
</dbReference>
<feature type="domain" description="Glycoside hydrolase family 2 immunoglobulin-like beta-sandwich" evidence="7">
    <location>
        <begin position="195"/>
        <end position="303"/>
    </location>
</feature>
<name>A0A926D961_9FIRM</name>
<evidence type="ECO:0000256" key="1">
    <source>
        <dbReference type="ARBA" id="ARBA00000829"/>
    </source>
</evidence>
<organism evidence="10 11">
    <name type="scientific">Yeguia hominis</name>
    <dbReference type="NCBI Taxonomy" id="2763662"/>
    <lineage>
        <taxon>Bacteria</taxon>
        <taxon>Bacillati</taxon>
        <taxon>Bacillota</taxon>
        <taxon>Clostridia</taxon>
        <taxon>Eubacteriales</taxon>
        <taxon>Yeguiaceae</taxon>
        <taxon>Yeguia</taxon>
    </lineage>
</organism>
<dbReference type="Gene3D" id="3.20.20.80">
    <property type="entry name" value="Glycosidases"/>
    <property type="match status" value="1"/>
</dbReference>
<dbReference type="FunFam" id="3.20.20.80:FF:000050">
    <property type="entry name" value="Beta-mannosidase B"/>
    <property type="match status" value="1"/>
</dbReference>
<dbReference type="Proteomes" id="UP000651482">
    <property type="component" value="Unassembled WGS sequence"/>
</dbReference>
<dbReference type="InterPro" id="IPR036156">
    <property type="entry name" value="Beta-gal/glucu_dom_sf"/>
</dbReference>
<evidence type="ECO:0000259" key="9">
    <source>
        <dbReference type="Pfam" id="PF22666"/>
    </source>
</evidence>
<dbReference type="Pfam" id="PF00703">
    <property type="entry name" value="Glyco_hydro_2"/>
    <property type="match status" value="1"/>
</dbReference>
<dbReference type="InterPro" id="IPR013783">
    <property type="entry name" value="Ig-like_fold"/>
</dbReference>
<accession>A0A926D961</accession>
<evidence type="ECO:0000313" key="11">
    <source>
        <dbReference type="Proteomes" id="UP000651482"/>
    </source>
</evidence>
<proteinExistence type="inferred from homology"/>
<dbReference type="InterPro" id="IPR041625">
    <property type="entry name" value="Beta-mannosidase_Ig"/>
</dbReference>
<comment type="caution">
    <text evidence="10">The sequence shown here is derived from an EMBL/GenBank/DDBJ whole genome shotgun (WGS) entry which is preliminary data.</text>
</comment>
<dbReference type="InterPro" id="IPR050887">
    <property type="entry name" value="Beta-mannosidase_GH2"/>
</dbReference>
<keyword evidence="6" id="KW-0326">Glycosidase</keyword>
<dbReference type="EMBL" id="JACRSN010000007">
    <property type="protein sequence ID" value="MBC8533637.1"/>
    <property type="molecule type" value="Genomic_DNA"/>
</dbReference>
<evidence type="ECO:0000256" key="5">
    <source>
        <dbReference type="ARBA" id="ARBA00023180"/>
    </source>
</evidence>
<gene>
    <name evidence="10" type="ORF">IAG03_06380</name>
</gene>
<evidence type="ECO:0000313" key="10">
    <source>
        <dbReference type="EMBL" id="MBC8533637.1"/>
    </source>
</evidence>
<feature type="domain" description="Beta-mannosidase-like galactose-binding" evidence="9">
    <location>
        <begin position="19"/>
        <end position="183"/>
    </location>
</feature>
<dbReference type="GO" id="GO:0005975">
    <property type="term" value="P:carbohydrate metabolic process"/>
    <property type="evidence" value="ECO:0007669"/>
    <property type="project" value="InterPro"/>
</dbReference>
<reference evidence="10" key="1">
    <citation type="submission" date="2020-08" db="EMBL/GenBank/DDBJ databases">
        <title>Genome public.</title>
        <authorList>
            <person name="Liu C."/>
            <person name="Sun Q."/>
        </authorList>
    </citation>
    <scope>NUCLEOTIDE SEQUENCE</scope>
    <source>
        <strain evidence="10">NSJ-40</strain>
    </source>
</reference>
<dbReference type="InterPro" id="IPR017853">
    <property type="entry name" value="GH"/>
</dbReference>
<evidence type="ECO:0000259" key="8">
    <source>
        <dbReference type="Pfam" id="PF17753"/>
    </source>
</evidence>
<dbReference type="SUPFAM" id="SSF49785">
    <property type="entry name" value="Galactose-binding domain-like"/>
    <property type="match status" value="1"/>
</dbReference>
<feature type="domain" description="Beta-mannosidase Ig-fold" evidence="8">
    <location>
        <begin position="762"/>
        <end position="811"/>
    </location>
</feature>